<dbReference type="WBParaSite" id="Csp11.Scaffold629.g11672.t1">
    <property type="protein sequence ID" value="Csp11.Scaffold629.g11672.t1"/>
    <property type="gene ID" value="Csp11.Scaffold629.g11672"/>
</dbReference>
<feature type="domain" description="DUF7154" evidence="1">
    <location>
        <begin position="57"/>
        <end position="161"/>
    </location>
</feature>
<evidence type="ECO:0000259" key="1">
    <source>
        <dbReference type="Pfam" id="PF23673"/>
    </source>
</evidence>
<keyword evidence="2" id="KW-1185">Reference proteome</keyword>
<evidence type="ECO:0000313" key="3">
    <source>
        <dbReference type="WBParaSite" id="Csp11.Scaffold629.g11672.t1"/>
    </source>
</evidence>
<dbReference type="Proteomes" id="UP000095282">
    <property type="component" value="Unplaced"/>
</dbReference>
<dbReference type="AlphaFoldDB" id="A0A1I7TTN3"/>
<organism evidence="2 3">
    <name type="scientific">Caenorhabditis tropicalis</name>
    <dbReference type="NCBI Taxonomy" id="1561998"/>
    <lineage>
        <taxon>Eukaryota</taxon>
        <taxon>Metazoa</taxon>
        <taxon>Ecdysozoa</taxon>
        <taxon>Nematoda</taxon>
        <taxon>Chromadorea</taxon>
        <taxon>Rhabditida</taxon>
        <taxon>Rhabditina</taxon>
        <taxon>Rhabditomorpha</taxon>
        <taxon>Rhabditoidea</taxon>
        <taxon>Rhabditidae</taxon>
        <taxon>Peloderinae</taxon>
        <taxon>Caenorhabditis</taxon>
    </lineage>
</organism>
<dbReference type="InterPro" id="IPR055578">
    <property type="entry name" value="DUF7154"/>
</dbReference>
<evidence type="ECO:0000313" key="2">
    <source>
        <dbReference type="Proteomes" id="UP000095282"/>
    </source>
</evidence>
<dbReference type="PANTHER" id="PTHR23062:SF3">
    <property type="entry name" value="ANF_RECEPTOR DOMAIN-CONTAINING PROTEIN-RELATED"/>
    <property type="match status" value="1"/>
</dbReference>
<proteinExistence type="predicted"/>
<dbReference type="PANTHER" id="PTHR23062">
    <property type="entry name" value="HYPOTHETICAL PROTEIN C.ELEGANS"/>
    <property type="match status" value="1"/>
</dbReference>
<sequence length="171" mass="19542">MDVITSITPSGGLYHQTIYEIATRTNGICGFEPDHLIYLLTTYFDNVDMPYTVYSVNVPVSGNGSISLPSFTPSCTYDCIFWPTMTIQDHGPLDTYRATKLTLKNILHNDTHYVGDDSDIAYETIRLNDAYLLPNISYEITLDYEYSNSQTQILQIRIFSQSSIDYWLPYD</sequence>
<accession>A0A1I7TTN3</accession>
<protein>
    <submittedName>
        <fullName evidence="3">CUB_2 domain-containing protein</fullName>
    </submittedName>
</protein>
<dbReference type="GO" id="GO:0045087">
    <property type="term" value="P:innate immune response"/>
    <property type="evidence" value="ECO:0007669"/>
    <property type="project" value="TreeGrafter"/>
</dbReference>
<dbReference type="Pfam" id="PF23673">
    <property type="entry name" value="DUF7154"/>
    <property type="match status" value="1"/>
</dbReference>
<name>A0A1I7TTN3_9PELO</name>
<reference evidence="3" key="1">
    <citation type="submission" date="2016-11" db="UniProtKB">
        <authorList>
            <consortium name="WormBaseParasite"/>
        </authorList>
    </citation>
    <scope>IDENTIFICATION</scope>
</reference>